<evidence type="ECO:0000256" key="4">
    <source>
        <dbReference type="ARBA" id="ARBA00022729"/>
    </source>
</evidence>
<dbReference type="InterPro" id="IPR044965">
    <property type="entry name" value="Glyco_hydro_17_plant"/>
</dbReference>
<feature type="signal peptide" evidence="9">
    <location>
        <begin position="1"/>
        <end position="32"/>
    </location>
</feature>
<evidence type="ECO:0000256" key="2">
    <source>
        <dbReference type="ARBA" id="ARBA00008773"/>
    </source>
</evidence>
<protein>
    <recommendedName>
        <fullName evidence="3">glucan endo-1,3-beta-D-glucosidase</fullName>
        <ecNumber evidence="3">3.2.1.39</ecNumber>
    </recommendedName>
</protein>
<sequence length="458" mass="49103">MASSSSSSSHLKKPSFIFILFFVLQFISSARPESFIGVNYGTVADNLPPVTETARLLKSTIIQKVRLYGADPDIIKALANTGIGIVVGAANGYIRALASDPDFAGEWVNSNVLAYPGSEIIVVSVGNEVMRSVDQNIISSLLPAMQNVQNALNAAGIGKKVKVSTVHAMEVLSQSDPPSSGTFKSADTMKSWLQFFQDNGCPFMINPYPYFAYQGDQRPETLAFCLFQNNAGRVDAYTNKKYMNMFDAQVDAVYSALNAMGFKEVEIVVAETGWPSKGEATEAGATVENARAYNGNLINHLRSKVGTPLMPGKPVDTYIFSLYDEDLKPGALSEKSFGLFQPNRSSTYEVGLFLNTSQTSAPSPVTPPMTPAPTTPPPISGVTPAATTPPPISVVTPAATVANPVANPLPPAYQAGRSVGTGMSCRPSHSLQIILVIMGAFMMMIMAHEGEDRYFKLL</sequence>
<dbReference type="PROSITE" id="PS00587">
    <property type="entry name" value="GLYCOSYL_HYDROL_F17"/>
    <property type="match status" value="1"/>
</dbReference>
<organism evidence="10 11">
    <name type="scientific">Cuscuta australis</name>
    <dbReference type="NCBI Taxonomy" id="267555"/>
    <lineage>
        <taxon>Eukaryota</taxon>
        <taxon>Viridiplantae</taxon>
        <taxon>Streptophyta</taxon>
        <taxon>Embryophyta</taxon>
        <taxon>Tracheophyta</taxon>
        <taxon>Spermatophyta</taxon>
        <taxon>Magnoliopsida</taxon>
        <taxon>eudicotyledons</taxon>
        <taxon>Gunneridae</taxon>
        <taxon>Pentapetalae</taxon>
        <taxon>asterids</taxon>
        <taxon>lamiids</taxon>
        <taxon>Solanales</taxon>
        <taxon>Convolvulaceae</taxon>
        <taxon>Cuscuteae</taxon>
        <taxon>Cuscuta</taxon>
        <taxon>Cuscuta subgen. Grammica</taxon>
        <taxon>Cuscuta sect. Cleistogrammica</taxon>
    </lineage>
</organism>
<comment type="caution">
    <text evidence="10">The sequence shown here is derived from an EMBL/GenBank/DDBJ whole genome shotgun (WGS) entry which is preliminary data.</text>
</comment>
<dbReference type="GO" id="GO:0005975">
    <property type="term" value="P:carbohydrate metabolic process"/>
    <property type="evidence" value="ECO:0007669"/>
    <property type="project" value="InterPro"/>
</dbReference>
<gene>
    <name evidence="10" type="ORF">DM860_012787</name>
</gene>
<proteinExistence type="inferred from homology"/>
<evidence type="ECO:0000313" key="11">
    <source>
        <dbReference type="Proteomes" id="UP000249390"/>
    </source>
</evidence>
<dbReference type="EC" id="3.2.1.39" evidence="3"/>
<dbReference type="EMBL" id="NQVE01000082">
    <property type="protein sequence ID" value="RAL49354.1"/>
    <property type="molecule type" value="Genomic_DNA"/>
</dbReference>
<feature type="chain" id="PRO_5016291082" description="glucan endo-1,3-beta-D-glucosidase" evidence="9">
    <location>
        <begin position="33"/>
        <end position="458"/>
    </location>
</feature>
<name>A0A328DUG8_9ASTE</name>
<keyword evidence="6 8" id="KW-0326">Glycosidase</keyword>
<accession>A0A328DUG8</accession>
<evidence type="ECO:0000313" key="10">
    <source>
        <dbReference type="EMBL" id="RAL49354.1"/>
    </source>
</evidence>
<comment type="similarity">
    <text evidence="2 7">Belongs to the glycosyl hydrolase 17 family.</text>
</comment>
<dbReference type="InterPro" id="IPR017853">
    <property type="entry name" value="GH"/>
</dbReference>
<evidence type="ECO:0000256" key="3">
    <source>
        <dbReference type="ARBA" id="ARBA00012780"/>
    </source>
</evidence>
<dbReference type="AlphaFoldDB" id="A0A328DUG8"/>
<dbReference type="FunFam" id="3.20.20.80:FF:000005">
    <property type="entry name" value="Glucan endo-1,3-beta-glucosidase 14"/>
    <property type="match status" value="1"/>
</dbReference>
<evidence type="ECO:0000256" key="6">
    <source>
        <dbReference type="ARBA" id="ARBA00023295"/>
    </source>
</evidence>
<evidence type="ECO:0000256" key="7">
    <source>
        <dbReference type="RuleBase" id="RU004335"/>
    </source>
</evidence>
<dbReference type="Proteomes" id="UP000249390">
    <property type="component" value="Unassembled WGS sequence"/>
</dbReference>
<evidence type="ECO:0000256" key="9">
    <source>
        <dbReference type="SAM" id="SignalP"/>
    </source>
</evidence>
<keyword evidence="11" id="KW-1185">Reference proteome</keyword>
<keyword evidence="5 8" id="KW-0378">Hydrolase</keyword>
<dbReference type="Gene3D" id="3.20.20.80">
    <property type="entry name" value="Glycosidases"/>
    <property type="match status" value="1"/>
</dbReference>
<dbReference type="SUPFAM" id="SSF51445">
    <property type="entry name" value="(Trans)glycosidases"/>
    <property type="match status" value="1"/>
</dbReference>
<dbReference type="Pfam" id="PF00332">
    <property type="entry name" value="Glyco_hydro_17"/>
    <property type="match status" value="1"/>
</dbReference>
<keyword evidence="4 9" id="KW-0732">Signal</keyword>
<evidence type="ECO:0000256" key="1">
    <source>
        <dbReference type="ARBA" id="ARBA00000382"/>
    </source>
</evidence>
<dbReference type="GO" id="GO:0042973">
    <property type="term" value="F:glucan endo-1,3-beta-D-glucosidase activity"/>
    <property type="evidence" value="ECO:0007669"/>
    <property type="project" value="UniProtKB-EC"/>
</dbReference>
<dbReference type="InterPro" id="IPR000490">
    <property type="entry name" value="Glyco_hydro_17"/>
</dbReference>
<reference evidence="10 11" key="1">
    <citation type="submission" date="2018-06" db="EMBL/GenBank/DDBJ databases">
        <title>The Genome of Cuscuta australis (Dodder) Provides Insight into the Evolution of Plant Parasitism.</title>
        <authorList>
            <person name="Liu H."/>
        </authorList>
    </citation>
    <scope>NUCLEOTIDE SEQUENCE [LARGE SCALE GENOMIC DNA]</scope>
    <source>
        <strain evidence="11">cv. Yunnan</strain>
        <tissue evidence="10">Vines</tissue>
    </source>
</reference>
<evidence type="ECO:0000256" key="8">
    <source>
        <dbReference type="RuleBase" id="RU004336"/>
    </source>
</evidence>
<dbReference type="PANTHER" id="PTHR32227">
    <property type="entry name" value="GLUCAN ENDO-1,3-BETA-GLUCOSIDASE BG1-RELATED-RELATED"/>
    <property type="match status" value="1"/>
</dbReference>
<comment type="catalytic activity">
    <reaction evidence="1">
        <text>Hydrolysis of (1-&gt;3)-beta-D-glucosidic linkages in (1-&gt;3)-beta-D-glucans.</text>
        <dbReference type="EC" id="3.2.1.39"/>
    </reaction>
</comment>
<evidence type="ECO:0000256" key="5">
    <source>
        <dbReference type="ARBA" id="ARBA00022801"/>
    </source>
</evidence>